<feature type="compositionally biased region" description="Polar residues" evidence="1">
    <location>
        <begin position="18"/>
        <end position="32"/>
    </location>
</feature>
<feature type="compositionally biased region" description="Polar residues" evidence="1">
    <location>
        <begin position="2314"/>
        <end position="2348"/>
    </location>
</feature>
<feature type="region of interest" description="Disordered" evidence="1">
    <location>
        <begin position="227"/>
        <end position="255"/>
    </location>
</feature>
<feature type="compositionally biased region" description="Basic and acidic residues" evidence="1">
    <location>
        <begin position="119"/>
        <end position="129"/>
    </location>
</feature>
<feature type="region of interest" description="Disordered" evidence="1">
    <location>
        <begin position="2312"/>
        <end position="2357"/>
    </location>
</feature>
<feature type="region of interest" description="Disordered" evidence="1">
    <location>
        <begin position="119"/>
        <end position="160"/>
    </location>
</feature>
<feature type="region of interest" description="Disordered" evidence="1">
    <location>
        <begin position="1"/>
        <end position="32"/>
    </location>
</feature>
<proteinExistence type="predicted"/>
<feature type="region of interest" description="Disordered" evidence="1">
    <location>
        <begin position="537"/>
        <end position="568"/>
    </location>
</feature>
<dbReference type="Proteomes" id="UP000051952">
    <property type="component" value="Unassembled WGS sequence"/>
</dbReference>
<sequence>MRKASIFGDKSKPKPRAASTTSGPSGPNSLASKRNVHQCYLADARVHRYSSDDTRIKPLRVTIRSDALFLCSDRDGTIQRVIPMALITSAEYYPQCRRLRISVSGEHDVLFTAARHADTNESDRFTSQEEHDDYDPQSTVRFNPAAEDPSSPPGTASSQAPAFVTEVIDEDDLITNESLSVSRTIENIVEALDKALERNHQDFHNPSFHQLLPGTSSLLAGDGASATYQQRTGGHDDDTATMSSSTVTTPTTSSFASTAAALQRGAFSYRTFTHYRIEFSSSQHLSSPSNASTHSLPHTTLLKSSVSSLETTKTTTEVPSSMMAPHHQHHPRVRVVANIQGTIDPRQCHLLKAMDFVSIAERLELRRRGSKKLITASRLTVDYWDVCIANPPAPVAKPIALPDTNPLSLLLQKEAIVMQGEIKLNRLVRGLDAIDYQKNDGDSDDDDDGFEDLGRSIAHSTTTTAVTLIATPRRLVVITAPPTQLSATTTSAPALEVLVCCPVAAIHSLSVFANEWPPRRLEIRFLGANATPSALDISIRTPTSSPQAPPSPNPNNQQQQQQQQQQQHTTTMNIVIVAEFISRLAAREGVLVRMAQFKPLVAESAVQKMQQALANTQQSSMATGSSSSGVIATALSSMFQGQRSGGASRSPNSRSAAQTLANTIAEGSGALRNVATSLFHTLSTAGGHRTASPSSPEAAKSANVHGGFDAALSALQKSQGASVPGTSFFSVPVTGRAASAARNAEVEQQHQQHQAAISRRASFTKSIGASLVMGNTTFVPQQATNVVVVDNNISLSAPVSPGSPTTANKSSLQKSSLAPSAPTTGSQPLSTIRRPLPAVSAINDYCRPSVTIRHAFDDGGVRKVLLARYVARVASDEDIRRGEKHAPRILILSEHFNGADQRLTIADRRFVSRARLPYSAITKVEGFADDVLTLTFTAPRSSHTPSEEQTVSFVLDDRKHHSLGDHPATRLLDTISVMRQSIALNAEVFSFENFSAYRSIAKSFLSKAMVAASSQAAAAAAALQRTSSHGSLNPPLLLEDGRMPEYRDANSLPIPEQYTLSPDVFPPIETVPMFVRNLAAAESVTASQSSGGTSHATSLRRFDEPPPPWRVAYCRQVMRLTSNKIRWIDRTLSVIVPPTQDEDLEIECRPSIDGLVLALFDEKGVMHRRIDGRSILSVNVCRDPTTSKRPSEPQGVVLDFAIHGERRLVLKFPPDQFTVPPLKSRSPQAWDVSWSGAAPQQVNPLTDARLPTAAMRAMQFVNLLRRCCAFDFGESYDERKNWANGTADTEGGGGGTNGILASSGVGGAGWSYDPNEVVFMDRRASTMRKDYFARTPVRNNLRSNSIASPEETLFSSSAGTSLFSPLATSPAVEDYEPYFIQVVIEEEAQRKRIHKQAMTVLGETHRSLEIALKDFLDELKCQQDEADWFNIAVAQLEFDEEESRYDIVQERFQYMVAATEETFYDSFMTLALTLWFGLDSTGCAVSEWLLQRVADEQKLSSLRVQTLEHSSQLLQLISEEERIREAQEKVELIRRTTRLKDAQETWLELCAVNPLLLRAEFSRQCLHEHDKFASNASTEAIRTLTEAYEELTRVSIESNYMDDMHRLVTAHYAAAQAHVWERAYLSTVVLEVTADMYSVGCQSALLMHRTAEIQAGTAASRRHVADQAEVLLQEHCAGAMATLESKVQCVGRAMSDSYHAWMLDWCRMHELTTVMTTIMYPEEVEWLCFLEECNRHGEEQQRELNLQAFFIAMIREGKLLVDFEAAQTCIQQDELQGRARTMLDMAAAEKELTFHSAVMYATDVFLKDRTMGSSQLQLTLAEHAARDVIMLHQEKQEWLFITSLRDVTREEMVARQGSVVCPEQVERVVDMNELFSRCGVLQDEYDARVGVYSSLMVSAKSLEAQQDYDVCRRTLHQSHVAQCVEPLHREHVHAEETAEWKSLVWFSTMQQSTAASMQRSIDACASAHHALMISEEEEFLALTEVLQVAWFAECRQRARIVRIRRDELLECYEAHAIEVKHAWAVNEQQHLRSIAEVTETESRLRNDVVMSEECFLFAETHRRHTLITEEHEVRGQLFQQMTQESTNARMVAYRQRITQRRVALLLEEEAIERSAIEEGYSRSTRTMLQSSVLLTTRLHVAQNQDDARVHIALHEHVEWENKIHTFALRFAHLRQLRRIYDAEESARADVLLSEENSYHGPSPTLRQQFNLLIAALAAMHATHNEEMQARLVLRRRAEDESVAAFQRQVAADLVAGRTRYGVQRVVSPPPPNVVNTAATPIIQRSGAVPEVLSQAIPTRFLPTGAPVTIPPVTFQPSLSPQPTTPVRSRPPTLSRSDSTMQQRATSAVSPVGAGAGAGAGAASYSEHSLIPGTISSHSSGSFSPLTAAAAATKIRIRWHDSFLQIQTHSEELLARIVKKGRGEMKRAAPVGEDINRLSSQQFEEVFPLAVFCHCQSDRFRDVLAIRPSTLTSIVTAPDVGSLVTVQVRTSNFQWVTLDSDSMFSEWMNRGVSPLVQADRTTTREHRAVSWSAGSGLSGSSYVPK</sequence>
<organism evidence="2 3">
    <name type="scientific">Bodo saltans</name>
    <name type="common">Flagellated protozoan</name>
    <dbReference type="NCBI Taxonomy" id="75058"/>
    <lineage>
        <taxon>Eukaryota</taxon>
        <taxon>Discoba</taxon>
        <taxon>Euglenozoa</taxon>
        <taxon>Kinetoplastea</taxon>
        <taxon>Metakinetoplastina</taxon>
        <taxon>Eubodonida</taxon>
        <taxon>Bodonidae</taxon>
        <taxon>Bodo</taxon>
    </lineage>
</organism>
<evidence type="ECO:0000313" key="3">
    <source>
        <dbReference type="Proteomes" id="UP000051952"/>
    </source>
</evidence>
<keyword evidence="3" id="KW-1185">Reference proteome</keyword>
<evidence type="ECO:0000256" key="1">
    <source>
        <dbReference type="SAM" id="MobiDB-lite"/>
    </source>
</evidence>
<protein>
    <submittedName>
        <fullName evidence="2">Uncharacterized protein</fullName>
    </submittedName>
</protein>
<dbReference type="EMBL" id="CYKH01000261">
    <property type="protein sequence ID" value="CUF18844.1"/>
    <property type="molecule type" value="Genomic_DNA"/>
</dbReference>
<feature type="region of interest" description="Disordered" evidence="1">
    <location>
        <begin position="304"/>
        <end position="329"/>
    </location>
</feature>
<accession>A0A0S4IL10</accession>
<feature type="compositionally biased region" description="Low complexity" evidence="1">
    <location>
        <begin position="554"/>
        <end position="567"/>
    </location>
</feature>
<dbReference type="VEuPathDB" id="TriTrypDB:BSAL_59935"/>
<gene>
    <name evidence="2" type="ORF">BSAL_59935</name>
</gene>
<name>A0A0S4IL10_BODSA</name>
<reference evidence="3" key="1">
    <citation type="submission" date="2015-09" db="EMBL/GenBank/DDBJ databases">
        <authorList>
            <consortium name="Pathogen Informatics"/>
        </authorList>
    </citation>
    <scope>NUCLEOTIDE SEQUENCE [LARGE SCALE GENOMIC DNA]</scope>
    <source>
        <strain evidence="3">Lake Konstanz</strain>
    </source>
</reference>
<feature type="region of interest" description="Disordered" evidence="1">
    <location>
        <begin position="797"/>
        <end position="831"/>
    </location>
</feature>
<feature type="compositionally biased region" description="Polar residues" evidence="1">
    <location>
        <begin position="304"/>
        <end position="319"/>
    </location>
</feature>
<evidence type="ECO:0000313" key="2">
    <source>
        <dbReference type="EMBL" id="CUF18844.1"/>
    </source>
</evidence>
<feature type="compositionally biased region" description="Low complexity" evidence="1">
    <location>
        <begin position="240"/>
        <end position="255"/>
    </location>
</feature>
<feature type="compositionally biased region" description="Polar residues" evidence="1">
    <location>
        <begin position="797"/>
        <end position="830"/>
    </location>
</feature>